<reference evidence="1 2" key="1">
    <citation type="journal article" date="2022" name="Genome Biol. Evol.">
        <title>The Spruce Budworm Genome: Reconstructing the Evolutionary History of Antifreeze Proteins.</title>
        <authorList>
            <person name="Beliveau C."/>
            <person name="Gagne P."/>
            <person name="Picq S."/>
            <person name="Vernygora O."/>
            <person name="Keeling C.I."/>
            <person name="Pinkney K."/>
            <person name="Doucet D."/>
            <person name="Wen F."/>
            <person name="Johnston J.S."/>
            <person name="Maaroufi H."/>
            <person name="Boyle B."/>
            <person name="Laroche J."/>
            <person name="Dewar K."/>
            <person name="Juretic N."/>
            <person name="Blackburn G."/>
            <person name="Nisole A."/>
            <person name="Brunet B."/>
            <person name="Brandao M."/>
            <person name="Lumley L."/>
            <person name="Duan J."/>
            <person name="Quan G."/>
            <person name="Lucarotti C.J."/>
            <person name="Roe A.D."/>
            <person name="Sperling F.A.H."/>
            <person name="Levesque R.C."/>
            <person name="Cusson M."/>
        </authorList>
    </citation>
    <scope>NUCLEOTIDE SEQUENCE [LARGE SCALE GENOMIC DNA]</scope>
    <source>
        <strain evidence="1">Glfc:IPQL:Cfum</strain>
    </source>
</reference>
<sequence length="138" mass="15011">MVSSLDTLDPVTAVNMESLEHPSTSEHFSHDYEELDGRAPRAKERTIMFDSTDTLSAVSGDGSVREAVVETPAPTFYIGDTPIVRGERREDEEQQPVLSGSCPASLPPATHAQPVPAQRRSLTMIAKSPPSSFEESKK</sequence>
<organism evidence="1 2">
    <name type="scientific">Choristoneura fumiferana</name>
    <name type="common">Spruce budworm moth</name>
    <name type="synonym">Archips fumiferana</name>
    <dbReference type="NCBI Taxonomy" id="7141"/>
    <lineage>
        <taxon>Eukaryota</taxon>
        <taxon>Metazoa</taxon>
        <taxon>Ecdysozoa</taxon>
        <taxon>Arthropoda</taxon>
        <taxon>Hexapoda</taxon>
        <taxon>Insecta</taxon>
        <taxon>Pterygota</taxon>
        <taxon>Neoptera</taxon>
        <taxon>Endopterygota</taxon>
        <taxon>Lepidoptera</taxon>
        <taxon>Glossata</taxon>
        <taxon>Ditrysia</taxon>
        <taxon>Tortricoidea</taxon>
        <taxon>Tortricidae</taxon>
        <taxon>Tortricinae</taxon>
        <taxon>Choristoneura</taxon>
    </lineage>
</organism>
<proteinExistence type="predicted"/>
<dbReference type="Proteomes" id="UP001064048">
    <property type="component" value="Chromosome 19"/>
</dbReference>
<dbReference type="EMBL" id="CM046119">
    <property type="protein sequence ID" value="KAI8425738.1"/>
    <property type="molecule type" value="Genomic_DNA"/>
</dbReference>
<accession>A0ACC0JNJ9</accession>
<protein>
    <submittedName>
        <fullName evidence="1">Uncharacterized protein</fullName>
    </submittedName>
</protein>
<keyword evidence="2" id="KW-1185">Reference proteome</keyword>
<evidence type="ECO:0000313" key="1">
    <source>
        <dbReference type="EMBL" id="KAI8425738.1"/>
    </source>
</evidence>
<evidence type="ECO:0000313" key="2">
    <source>
        <dbReference type="Proteomes" id="UP001064048"/>
    </source>
</evidence>
<gene>
    <name evidence="1" type="ORF">MSG28_011524</name>
</gene>
<comment type="caution">
    <text evidence="1">The sequence shown here is derived from an EMBL/GenBank/DDBJ whole genome shotgun (WGS) entry which is preliminary data.</text>
</comment>
<name>A0ACC0JNJ9_CHOFU</name>